<proteinExistence type="predicted"/>
<dbReference type="Proteomes" id="UP000518605">
    <property type="component" value="Unassembled WGS sequence"/>
</dbReference>
<evidence type="ECO:0000313" key="5">
    <source>
        <dbReference type="Proteomes" id="UP000518605"/>
    </source>
</evidence>
<accession>A0A7W5CBU9</accession>
<dbReference type="SMART" id="SM00860">
    <property type="entry name" value="SMI1_KNR4"/>
    <property type="match status" value="1"/>
</dbReference>
<sequence>MMIVSYMKELLALLEEKLPSLTDSLNPPATPLELAAAEQRLGLTFPDDLRQLYLAFNGEKRMGVGLFFGLRFLSLDELAAEWQVWADLEADYGEEGNHYSIPTGWIKENYINRGWLPIAEDGGGNHLGIDVDPDAEGISGQVINFGRDEETKYVIAHRLADFLRFMCDTVKAGNYRVDNDEDYVYWMYGEQGFGHFFDAVRSFKLPLYHSQEQADASQTQLESWEQSLSEDWRVRVNKKAASIEAFVKAKQLYLIREGITDAAPLSRCTEVRELVLTANDIVDIEPLRGCKQVKVLYLAGNPVSNIRPLASLQHLQFLNITKTNVVDLSPLEELPKLKELQLEGTAVRDYSPLSRMRALRILSVSGIEAEQLRVLLHVKQLQELTIEGIVADALPELHTIERLGRLKSLHLKNVSLPDVGFLKGCGALEHLKLEQVSVADFAAIAEIGSLRSLELQGSEQVGQLLAAARLPALSRFTGSYAQFDLLKNQFAQQVDFSSITGAMTDEQSELWQQYLSSNR</sequence>
<protein>
    <submittedName>
        <fullName evidence="4">Cell wall assembly regulator SMI1</fullName>
    </submittedName>
</protein>
<evidence type="ECO:0000256" key="2">
    <source>
        <dbReference type="ARBA" id="ARBA00022737"/>
    </source>
</evidence>
<reference evidence="4 5" key="1">
    <citation type="submission" date="2020-08" db="EMBL/GenBank/DDBJ databases">
        <title>Genomic Encyclopedia of Type Strains, Phase III (KMG-III): the genomes of soil and plant-associated and newly described type strains.</title>
        <authorList>
            <person name="Whitman W."/>
        </authorList>
    </citation>
    <scope>NUCLEOTIDE SEQUENCE [LARGE SCALE GENOMIC DNA]</scope>
    <source>
        <strain evidence="4 5">CECT 8234</strain>
    </source>
</reference>
<dbReference type="InterPro" id="IPR018958">
    <property type="entry name" value="Knr4/Smi1-like_dom"/>
</dbReference>
<keyword evidence="5" id="KW-1185">Reference proteome</keyword>
<feature type="domain" description="Knr4/Smi1-like" evidence="3">
    <location>
        <begin position="28"/>
        <end position="199"/>
    </location>
</feature>
<dbReference type="SUPFAM" id="SSF160631">
    <property type="entry name" value="SMI1/KNR4-like"/>
    <property type="match status" value="1"/>
</dbReference>
<dbReference type="InterPro" id="IPR032675">
    <property type="entry name" value="LRR_dom_sf"/>
</dbReference>
<dbReference type="InterPro" id="IPR037883">
    <property type="entry name" value="Knr4/Smi1-like_sf"/>
</dbReference>
<dbReference type="PANTHER" id="PTHR47432">
    <property type="entry name" value="CELL WALL ASSEMBLY REGULATOR SMI1"/>
    <property type="match status" value="1"/>
</dbReference>
<dbReference type="Pfam" id="PF12799">
    <property type="entry name" value="LRR_4"/>
    <property type="match status" value="1"/>
</dbReference>
<dbReference type="AlphaFoldDB" id="A0A7W5CBU9"/>
<dbReference type="EMBL" id="JACHXW010000019">
    <property type="protein sequence ID" value="MBB3154847.1"/>
    <property type="molecule type" value="Genomic_DNA"/>
</dbReference>
<evidence type="ECO:0000313" key="4">
    <source>
        <dbReference type="EMBL" id="MBB3154847.1"/>
    </source>
</evidence>
<dbReference type="PANTHER" id="PTHR47432:SF1">
    <property type="entry name" value="CELL WALL ASSEMBLY REGULATOR SMI1"/>
    <property type="match status" value="1"/>
</dbReference>
<evidence type="ECO:0000259" key="3">
    <source>
        <dbReference type="SMART" id="SM00860"/>
    </source>
</evidence>
<keyword evidence="1" id="KW-0433">Leucine-rich repeat</keyword>
<organism evidence="4 5">
    <name type="scientific">Paenibacillus endophyticus</name>
    <dbReference type="NCBI Taxonomy" id="1294268"/>
    <lineage>
        <taxon>Bacteria</taxon>
        <taxon>Bacillati</taxon>
        <taxon>Bacillota</taxon>
        <taxon>Bacilli</taxon>
        <taxon>Bacillales</taxon>
        <taxon>Paenibacillaceae</taxon>
        <taxon>Paenibacillus</taxon>
    </lineage>
</organism>
<evidence type="ECO:0000256" key="1">
    <source>
        <dbReference type="ARBA" id="ARBA00022614"/>
    </source>
</evidence>
<dbReference type="SUPFAM" id="SSF52058">
    <property type="entry name" value="L domain-like"/>
    <property type="match status" value="1"/>
</dbReference>
<keyword evidence="2" id="KW-0677">Repeat</keyword>
<dbReference type="Gene3D" id="3.80.10.10">
    <property type="entry name" value="Ribonuclease Inhibitor"/>
    <property type="match status" value="1"/>
</dbReference>
<dbReference type="InterPro" id="IPR051873">
    <property type="entry name" value="KNR4/SMI1_regulator"/>
</dbReference>
<dbReference type="RefSeq" id="WP_183568985.1">
    <property type="nucleotide sequence ID" value="NZ_CBCSLB010000019.1"/>
</dbReference>
<name>A0A7W5CBU9_9BACL</name>
<dbReference type="Pfam" id="PF09346">
    <property type="entry name" value="SMI1_KNR4"/>
    <property type="match status" value="1"/>
</dbReference>
<comment type="caution">
    <text evidence="4">The sequence shown here is derived from an EMBL/GenBank/DDBJ whole genome shotgun (WGS) entry which is preliminary data.</text>
</comment>
<gene>
    <name evidence="4" type="ORF">FHS16_004929</name>
</gene>
<dbReference type="Gene3D" id="3.40.1580.10">
    <property type="entry name" value="SMI1/KNR4-like"/>
    <property type="match status" value="1"/>
</dbReference>
<dbReference type="InterPro" id="IPR025875">
    <property type="entry name" value="Leu-rich_rpt_4"/>
</dbReference>